<evidence type="ECO:0000313" key="2">
    <source>
        <dbReference type="Proteomes" id="UP000695264"/>
    </source>
</evidence>
<protein>
    <recommendedName>
        <fullName evidence="3">PIN domain-containing protein</fullName>
    </recommendedName>
</protein>
<dbReference type="PANTHER" id="PTHR39550:SF1">
    <property type="entry name" value="SLL0658 PROTEIN"/>
    <property type="match status" value="1"/>
</dbReference>
<gene>
    <name evidence="1" type="ORF">HCK00_18285</name>
</gene>
<organism evidence="1 2">
    <name type="scientific">Streptomyces zingiberis</name>
    <dbReference type="NCBI Taxonomy" id="2053010"/>
    <lineage>
        <taxon>Bacteria</taxon>
        <taxon>Bacillati</taxon>
        <taxon>Actinomycetota</taxon>
        <taxon>Actinomycetes</taxon>
        <taxon>Kitasatosporales</taxon>
        <taxon>Streptomycetaceae</taxon>
        <taxon>Streptomyces</taxon>
    </lineage>
</organism>
<sequence>MSCGSPAEPLPAQLLVWDCSPLHHAVKADKIDLLGDMARTWRRAPRRNVTTAAVLDELRHHRLPTDQLTSWLEVVHVDGLNELAALVKWMELVSGRRSNQGEATVLAWAEVHGGVAVVDDADARRAARRAGLEVWGVLRVVAESVREGRTTEYAATAFVDALAGTGARFPFRRGDFVAWAKGQSLL</sequence>
<dbReference type="EMBL" id="JAATEN010000014">
    <property type="protein sequence ID" value="NJQ02436.1"/>
    <property type="molecule type" value="Genomic_DNA"/>
</dbReference>
<dbReference type="Pfam" id="PF11848">
    <property type="entry name" value="DUF3368"/>
    <property type="match status" value="1"/>
</dbReference>
<dbReference type="RefSeq" id="WP_168103062.1">
    <property type="nucleotide sequence ID" value="NZ_JAATEN010000014.1"/>
</dbReference>
<evidence type="ECO:0000313" key="1">
    <source>
        <dbReference type="EMBL" id="NJQ02436.1"/>
    </source>
</evidence>
<dbReference type="Proteomes" id="UP000695264">
    <property type="component" value="Unassembled WGS sequence"/>
</dbReference>
<dbReference type="PANTHER" id="PTHR39550">
    <property type="entry name" value="SLL0658 PROTEIN"/>
    <property type="match status" value="1"/>
</dbReference>
<proteinExistence type="predicted"/>
<evidence type="ECO:0008006" key="3">
    <source>
        <dbReference type="Google" id="ProtNLM"/>
    </source>
</evidence>
<dbReference type="InterPro" id="IPR021799">
    <property type="entry name" value="PIN-like_prokaryotic"/>
</dbReference>
<name>A0ABX1BXT5_9ACTN</name>
<reference evidence="1 2" key="1">
    <citation type="submission" date="2020-03" db="EMBL/GenBank/DDBJ databases">
        <title>WGS of actinomycetes isolated from Thailand.</title>
        <authorList>
            <person name="Thawai C."/>
        </authorList>
    </citation>
    <scope>NUCLEOTIDE SEQUENCE [LARGE SCALE GENOMIC DNA]</scope>
    <source>
        <strain evidence="1 2">PLAI 1-29</strain>
    </source>
</reference>
<accession>A0ABX1BXT5</accession>
<keyword evidence="2" id="KW-1185">Reference proteome</keyword>
<comment type="caution">
    <text evidence="1">The sequence shown here is derived from an EMBL/GenBank/DDBJ whole genome shotgun (WGS) entry which is preliminary data.</text>
</comment>